<dbReference type="Proteomes" id="UP000318453">
    <property type="component" value="Chromosome"/>
</dbReference>
<accession>A0A5B8NLL8</accession>
<dbReference type="OrthoDB" id="422535at2"/>
<proteinExistence type="predicted"/>
<sequence length="944" mass="104721">MKKIYVSLFKIKIVISIFTLIIAYGSQNQASASSPDFNNLEVTDHSKLEFNEVNHEDNHKILGVDFLDVEDTSITKSNSLSVNREAPFYELAQRDDVLPSDSEDDDLFREIEPEDLLPEEEPEPPDPEEAEEQQELILESLSNTNKRYPFILNPFDNLTISEDQFSPDQVETYSDFDIRFAEDNPALKQLGVGHFRKEDQFYWQMSGNRIVFETQGVQSGVQYQGQTNEVEINEAFLLRQAFFGVQAIWTFSGDLSLVEGEQEDLDEFTVFSIIAEAGGPEELFAGENIDINIDIADIDFESDEETRSLIGTGTGTSDRIQGGGSLFGEIDPANAPRILQAFPTVDLRPLLDGGNVPLEAGAEIPDSALEDAGLTFGSPLTEEVPGFSTAFSSDPGLKIGQRETFDNLDLLNVLVNPFLSDEERDERYLNSLLWAWLGQQEPEVFTQERREDFDWHRFYFSTSYNRGMLEYGEDEVNATYTNVYLNPGGGITLSFDEGEVDSTQSINSTLGMLLGFPLAGFGNLNNLQGSIDEAKEKSEAGEEFSPLNTEATSNERQQINQRLNQTLRTGNTSSELEQVSGTVTFPSTITPDQSSVLQLRTGLHSRSVDFQDQSVSTNQGQPFFSETRLSQDDFNLNFIGVPIDGSSEELTDNIGGQVGLITPEGEQFVEQIAPEAPVPTKGFAAAFDRLELARIDTRDINFSQFVGRLSLPSVELLWSGSDQNFNYGLSAGAWFNVDADSAPGVEENTLGVEEPSAGAYLSGNLNWIIRDLRQNDQGQTIGLDAHVPSFRVSWNSATNERNPFTAIASYTYLNQRQNRSFRVSPLIAYIPNGQEEEETETDLIGILSGGVDFNTGLSIDGSLEARDELFYTLETTQDVSSEIALGGFIRNFRRTLTGLPGRDSVFMFGPVMKVDLNNQDVALEARLGFGNSSPEFRIEGNANF</sequence>
<name>A0A5B8NLL8_9CHRO</name>
<evidence type="ECO:0000313" key="2">
    <source>
        <dbReference type="EMBL" id="QDZ39898.1"/>
    </source>
</evidence>
<dbReference type="EMBL" id="CP042326">
    <property type="protein sequence ID" value="QDZ39898.1"/>
    <property type="molecule type" value="Genomic_DNA"/>
</dbReference>
<gene>
    <name evidence="2" type="ORF">FRE64_08050</name>
</gene>
<dbReference type="AlphaFoldDB" id="A0A5B8NLL8"/>
<dbReference type="RefSeq" id="WP_146295494.1">
    <property type="nucleotide sequence ID" value="NZ_CP042326.1"/>
</dbReference>
<feature type="region of interest" description="Disordered" evidence="1">
    <location>
        <begin position="113"/>
        <end position="133"/>
    </location>
</feature>
<protein>
    <submittedName>
        <fullName evidence="2">Uncharacterized protein</fullName>
    </submittedName>
</protein>
<reference evidence="2" key="1">
    <citation type="submission" date="2019-08" db="EMBL/GenBank/DDBJ databases">
        <title>Carotenoids and Carotenoid Binding Proteins in the Halophilic Cyanobacterium Euhalothece sp. ZM00.</title>
        <authorList>
            <person name="Cho S.M."/>
            <person name="Song J.Y."/>
            <person name="Park Y.-I."/>
        </authorList>
    </citation>
    <scope>NUCLEOTIDE SEQUENCE [LARGE SCALE GENOMIC DNA]</scope>
    <source>
        <strain evidence="2">Z-M001</strain>
    </source>
</reference>
<evidence type="ECO:0000256" key="1">
    <source>
        <dbReference type="SAM" id="MobiDB-lite"/>
    </source>
</evidence>
<organism evidence="2 3">
    <name type="scientific">Euhalothece natronophila Z-M001</name>
    <dbReference type="NCBI Taxonomy" id="522448"/>
    <lineage>
        <taxon>Bacteria</taxon>
        <taxon>Bacillati</taxon>
        <taxon>Cyanobacteriota</taxon>
        <taxon>Cyanophyceae</taxon>
        <taxon>Oscillatoriophycideae</taxon>
        <taxon>Chroococcales</taxon>
        <taxon>Halothecacae</taxon>
        <taxon>Halothece cluster</taxon>
        <taxon>Euhalothece</taxon>
    </lineage>
</organism>
<evidence type="ECO:0000313" key="3">
    <source>
        <dbReference type="Proteomes" id="UP000318453"/>
    </source>
</evidence>
<dbReference type="KEGG" id="enn:FRE64_08050"/>
<keyword evidence="3" id="KW-1185">Reference proteome</keyword>